<dbReference type="AlphaFoldDB" id="A0A238ZWP9"/>
<dbReference type="UniPathway" id="UPA00124"/>
<dbReference type="NCBIfam" id="TIGR01221">
    <property type="entry name" value="rmlC"/>
    <property type="match status" value="1"/>
</dbReference>
<dbReference type="GO" id="GO:0000271">
    <property type="term" value="P:polysaccharide biosynthetic process"/>
    <property type="evidence" value="ECO:0007669"/>
    <property type="project" value="TreeGrafter"/>
</dbReference>
<dbReference type="Gene3D" id="2.60.120.10">
    <property type="entry name" value="Jelly Rolls"/>
    <property type="match status" value="1"/>
</dbReference>
<evidence type="ECO:0000313" key="9">
    <source>
        <dbReference type="Proteomes" id="UP000198324"/>
    </source>
</evidence>
<gene>
    <name evidence="8" type="ORF">SAMN04488503_1658</name>
</gene>
<feature type="site" description="Participates in a stacking interaction with the thymidine ring of dTDP-4-oxo-6-deoxyglucose" evidence="6">
    <location>
        <position position="141"/>
    </location>
</feature>
<dbReference type="OrthoDB" id="9800680at2"/>
<comment type="subunit">
    <text evidence="7">Homodimer.</text>
</comment>
<evidence type="ECO:0000256" key="7">
    <source>
        <dbReference type="RuleBase" id="RU364069"/>
    </source>
</evidence>
<reference evidence="8 9" key="1">
    <citation type="submission" date="2017-06" db="EMBL/GenBank/DDBJ databases">
        <authorList>
            <person name="Kim H.J."/>
            <person name="Triplett B.A."/>
        </authorList>
    </citation>
    <scope>NUCLEOTIDE SEQUENCE [LARGE SCALE GENOMIC DNA]</scope>
    <source>
        <strain evidence="8 9">DSM 13116</strain>
    </source>
</reference>
<comment type="similarity">
    <text evidence="7">Belongs to the dTDP-4-dehydrorhamnose 3,5-epimerase family.</text>
</comment>
<dbReference type="CDD" id="cd00438">
    <property type="entry name" value="cupin_RmlC"/>
    <property type="match status" value="1"/>
</dbReference>
<dbReference type="InterPro" id="IPR014710">
    <property type="entry name" value="RmlC-like_jellyroll"/>
</dbReference>
<keyword evidence="7" id="KW-0413">Isomerase</keyword>
<proteinExistence type="inferred from homology"/>
<dbReference type="GO" id="GO:0008830">
    <property type="term" value="F:dTDP-4-dehydrorhamnose 3,5-epimerase activity"/>
    <property type="evidence" value="ECO:0007669"/>
    <property type="project" value="UniProtKB-UniRule"/>
</dbReference>
<evidence type="ECO:0000256" key="4">
    <source>
        <dbReference type="ARBA" id="ARBA00019595"/>
    </source>
</evidence>
<dbReference type="SUPFAM" id="SSF51182">
    <property type="entry name" value="RmlC-like cupins"/>
    <property type="match status" value="1"/>
</dbReference>
<evidence type="ECO:0000256" key="2">
    <source>
        <dbReference type="ARBA" id="ARBA00001997"/>
    </source>
</evidence>
<dbReference type="PANTHER" id="PTHR21047:SF2">
    <property type="entry name" value="THYMIDINE DIPHOSPHO-4-KETO-RHAMNOSE 3,5-EPIMERASE"/>
    <property type="match status" value="1"/>
</dbReference>
<protein>
    <recommendedName>
        <fullName evidence="4 7">dTDP-4-dehydrorhamnose 3,5-epimerase</fullName>
        <ecNumber evidence="3 7">5.1.3.13</ecNumber>
    </recommendedName>
    <alternativeName>
        <fullName evidence="7">Thymidine diphospho-4-keto-rhamnose 3,5-epimerase</fullName>
    </alternativeName>
</protein>
<evidence type="ECO:0000313" key="8">
    <source>
        <dbReference type="EMBL" id="SNR87562.1"/>
    </source>
</evidence>
<dbReference type="Pfam" id="PF00908">
    <property type="entry name" value="dTDP_sugar_isom"/>
    <property type="match status" value="1"/>
</dbReference>
<dbReference type="PANTHER" id="PTHR21047">
    <property type="entry name" value="DTDP-6-DEOXY-D-GLUCOSE-3,5 EPIMERASE"/>
    <property type="match status" value="1"/>
</dbReference>
<dbReference type="Proteomes" id="UP000198324">
    <property type="component" value="Unassembled WGS sequence"/>
</dbReference>
<dbReference type="RefSeq" id="WP_089273624.1">
    <property type="nucleotide sequence ID" value="NZ_FZOC01000003.1"/>
</dbReference>
<name>A0A238ZWP9_9BACT</name>
<comment type="function">
    <text evidence="2 7">Catalyzes the epimerization of the C3' and C5'positions of dTDP-6-deoxy-D-xylo-4-hexulose, forming dTDP-6-deoxy-L-lyxo-4-hexulose.</text>
</comment>
<dbReference type="InterPro" id="IPR000888">
    <property type="entry name" value="RmlC-like"/>
</dbReference>
<comment type="catalytic activity">
    <reaction evidence="1 7">
        <text>dTDP-4-dehydro-6-deoxy-alpha-D-glucose = dTDP-4-dehydro-beta-L-rhamnose</text>
        <dbReference type="Rhea" id="RHEA:16969"/>
        <dbReference type="ChEBI" id="CHEBI:57649"/>
        <dbReference type="ChEBI" id="CHEBI:62830"/>
        <dbReference type="EC" id="5.1.3.13"/>
    </reaction>
</comment>
<dbReference type="InterPro" id="IPR011051">
    <property type="entry name" value="RmlC_Cupin_sf"/>
</dbReference>
<accession>A0A238ZWP9</accession>
<feature type="active site" description="Proton donor" evidence="5">
    <location>
        <position position="135"/>
    </location>
</feature>
<dbReference type="GO" id="GO:0019305">
    <property type="term" value="P:dTDP-rhamnose biosynthetic process"/>
    <property type="evidence" value="ECO:0007669"/>
    <property type="project" value="UniProtKB-UniRule"/>
</dbReference>
<dbReference type="GO" id="GO:0005829">
    <property type="term" value="C:cytosol"/>
    <property type="evidence" value="ECO:0007669"/>
    <property type="project" value="TreeGrafter"/>
</dbReference>
<organism evidence="8 9">
    <name type="scientific">Humidesulfovibrio mexicanus</name>
    <dbReference type="NCBI Taxonomy" id="147047"/>
    <lineage>
        <taxon>Bacteria</taxon>
        <taxon>Pseudomonadati</taxon>
        <taxon>Thermodesulfobacteriota</taxon>
        <taxon>Desulfovibrionia</taxon>
        <taxon>Desulfovibrionales</taxon>
        <taxon>Desulfovibrionaceae</taxon>
        <taxon>Humidesulfovibrio</taxon>
    </lineage>
</organism>
<feature type="active site" description="Proton acceptor" evidence="5">
    <location>
        <position position="65"/>
    </location>
</feature>
<comment type="pathway">
    <text evidence="7">Carbohydrate biosynthesis; dTDP-L-rhamnose biosynthesis.</text>
</comment>
<dbReference type="EC" id="5.1.3.13" evidence="3 7"/>
<evidence type="ECO:0000256" key="6">
    <source>
        <dbReference type="PIRSR" id="PIRSR600888-3"/>
    </source>
</evidence>
<evidence type="ECO:0000256" key="1">
    <source>
        <dbReference type="ARBA" id="ARBA00001298"/>
    </source>
</evidence>
<evidence type="ECO:0000256" key="5">
    <source>
        <dbReference type="PIRSR" id="PIRSR600888-1"/>
    </source>
</evidence>
<dbReference type="EMBL" id="FZOC01000003">
    <property type="protein sequence ID" value="SNR87562.1"/>
    <property type="molecule type" value="Genomic_DNA"/>
</dbReference>
<evidence type="ECO:0000256" key="3">
    <source>
        <dbReference type="ARBA" id="ARBA00012098"/>
    </source>
</evidence>
<sequence>MGRLTIIDTPIAGLKLVKTAPVGDHRGSFARLFCAAELAPLGLPGPVVQINHSFTAAKGAVRGLHFQRPPKTEAKLVRCLKGRVLDVAVDLRAGSPTFGTWHAVELSPEEHLAFYLPQGFAHGFQTLTPDCELLYLHTEYYSPEHEGGLRFDDPALAIPWPLPVADISGRDRTHPLLAEGFAPLET</sequence>
<keyword evidence="9" id="KW-1185">Reference proteome</keyword>